<feature type="domain" description="EGF-like" evidence="8">
    <location>
        <begin position="249"/>
        <end position="283"/>
    </location>
</feature>
<keyword evidence="5" id="KW-0325">Glycoprotein</keyword>
<feature type="disulfide bond" evidence="6">
    <location>
        <begin position="426"/>
        <end position="435"/>
    </location>
</feature>
<dbReference type="SUPFAM" id="SSF57196">
    <property type="entry name" value="EGF/Laminin"/>
    <property type="match status" value="8"/>
</dbReference>
<dbReference type="AlphaFoldDB" id="A0A914XYG1"/>
<sequence>MLTDFGVDVIYSNSTNSIRDPLALPISDGQWHTFSLQEQNSKLLAEFDTFPSTPLLAPFSLTRFGIDKNARLVLGKGFNSTGFKGCLQKITFNDFPEISFLPKDTFSGNLNTVLHFVPIQRENIQSDGCHSTEVCGALNPCKNGASCIDHFYLKECRCSAGFEGEFCERNKDECAGHESCGKNGKCVDGIGDFICQCMPGFVGEKCETALDLCRQNPCQNGGKCESLSNGTYACNCDEQYFGRRCQQKRSVTCTARPCENGGICKDSEDGTVECECPEGDNCAQFADICHLSGQSFCKHGACKNIFGGALCTCDEGWTGSRCDIDEDECAEFPCNNNGTCINTAGGFRCECAPFYLGSRCEIQGICATEPCLHGTCVQHSAKEHTCNCDKGFEGSRCDEQIDYCKDEPCQNGATCQKLIGAFKCSCIAGFTGDTCETDIDDCVIGSCANNGKCLDRVNGFECACNGTGFKGAQCTEDINECIINVNVKMDILDQNVIW</sequence>
<dbReference type="InterPro" id="IPR013032">
    <property type="entry name" value="EGF-like_CS"/>
</dbReference>
<feature type="disulfide bond" evidence="6">
    <location>
        <begin position="197"/>
        <end position="206"/>
    </location>
</feature>
<dbReference type="GO" id="GO:0007219">
    <property type="term" value="P:Notch signaling pathway"/>
    <property type="evidence" value="ECO:0007669"/>
    <property type="project" value="TreeGrafter"/>
</dbReference>
<dbReference type="InterPro" id="IPR000152">
    <property type="entry name" value="EGF-type_Asp/Asn_hydroxyl_site"/>
</dbReference>
<comment type="caution">
    <text evidence="6">Lacks conserved residue(s) required for the propagation of feature annotation.</text>
</comment>
<feature type="domain" description="EGF-like" evidence="8">
    <location>
        <begin position="131"/>
        <end position="168"/>
    </location>
</feature>
<evidence type="ECO:0000256" key="6">
    <source>
        <dbReference type="PROSITE-ProRule" id="PRU00076"/>
    </source>
</evidence>
<keyword evidence="3" id="KW-0677">Repeat</keyword>
<feature type="disulfide bond" evidence="6">
    <location>
        <begin position="158"/>
        <end position="167"/>
    </location>
</feature>
<keyword evidence="1 6" id="KW-0245">EGF-like domain</keyword>
<dbReference type="Gene3D" id="2.10.25.10">
    <property type="entry name" value="Laminin"/>
    <property type="match status" value="8"/>
</dbReference>
<organism evidence="9 10">
    <name type="scientific">Panagrolaimus superbus</name>
    <dbReference type="NCBI Taxonomy" id="310955"/>
    <lineage>
        <taxon>Eukaryota</taxon>
        <taxon>Metazoa</taxon>
        <taxon>Ecdysozoa</taxon>
        <taxon>Nematoda</taxon>
        <taxon>Chromadorea</taxon>
        <taxon>Rhabditida</taxon>
        <taxon>Tylenchina</taxon>
        <taxon>Panagrolaimomorpha</taxon>
        <taxon>Panagrolaimoidea</taxon>
        <taxon>Panagrolaimidae</taxon>
        <taxon>Panagrolaimus</taxon>
    </lineage>
</organism>
<feature type="domain" description="EGF-like" evidence="8">
    <location>
        <begin position="400"/>
        <end position="436"/>
    </location>
</feature>
<feature type="domain" description="EGF-like" evidence="8">
    <location>
        <begin position="325"/>
        <end position="361"/>
    </location>
</feature>
<protein>
    <submittedName>
        <fullName evidence="10">Uncharacterized protein</fullName>
    </submittedName>
</protein>
<feature type="domain" description="EGF-like" evidence="8">
    <location>
        <begin position="438"/>
        <end position="475"/>
    </location>
</feature>
<dbReference type="FunFam" id="2.10.25.10:FF:000472">
    <property type="entry name" value="Uncharacterized protein, isoform A"/>
    <property type="match status" value="2"/>
</dbReference>
<dbReference type="InterPro" id="IPR018097">
    <property type="entry name" value="EGF_Ca-bd_CS"/>
</dbReference>
<evidence type="ECO:0000256" key="5">
    <source>
        <dbReference type="ARBA" id="ARBA00023180"/>
    </source>
</evidence>
<feature type="domain" description="EGF-like" evidence="8">
    <location>
        <begin position="285"/>
        <end position="323"/>
    </location>
</feature>
<dbReference type="PROSITE" id="PS50026">
    <property type="entry name" value="EGF_3"/>
    <property type="match status" value="9"/>
</dbReference>
<feature type="disulfide bond" evidence="6">
    <location>
        <begin position="388"/>
        <end position="397"/>
    </location>
</feature>
<evidence type="ECO:0000313" key="9">
    <source>
        <dbReference type="Proteomes" id="UP000887577"/>
    </source>
</evidence>
<dbReference type="SMART" id="SM00181">
    <property type="entry name" value="EGF"/>
    <property type="match status" value="9"/>
</dbReference>
<dbReference type="PROSITE" id="PS00022">
    <property type="entry name" value="EGF_1"/>
    <property type="match status" value="7"/>
</dbReference>
<dbReference type="InterPro" id="IPR001881">
    <property type="entry name" value="EGF-like_Ca-bd_dom"/>
</dbReference>
<dbReference type="InterPro" id="IPR000742">
    <property type="entry name" value="EGF"/>
</dbReference>
<evidence type="ECO:0000313" key="10">
    <source>
        <dbReference type="WBParaSite" id="PSU_v2.g11996.t1"/>
    </source>
</evidence>
<dbReference type="Pfam" id="PF12661">
    <property type="entry name" value="hEGF"/>
    <property type="match status" value="4"/>
</dbReference>
<dbReference type="PROSITE" id="PS01186">
    <property type="entry name" value="EGF_2"/>
    <property type="match status" value="5"/>
</dbReference>
<reference evidence="10" key="1">
    <citation type="submission" date="2022-11" db="UniProtKB">
        <authorList>
            <consortium name="WormBaseParasite"/>
        </authorList>
    </citation>
    <scope>IDENTIFICATION</scope>
</reference>
<evidence type="ECO:0000256" key="2">
    <source>
        <dbReference type="ARBA" id="ARBA00022729"/>
    </source>
</evidence>
<dbReference type="InterPro" id="IPR013320">
    <property type="entry name" value="ConA-like_dom_sf"/>
</dbReference>
<feature type="disulfide bond" evidence="6">
    <location>
        <begin position="236"/>
        <end position="245"/>
    </location>
</feature>
<feature type="domain" description="EGF-like" evidence="8">
    <location>
        <begin position="209"/>
        <end position="246"/>
    </location>
</feature>
<dbReference type="InterPro" id="IPR001791">
    <property type="entry name" value="Laminin_G"/>
</dbReference>
<proteinExistence type="predicted"/>
<evidence type="ECO:0000256" key="4">
    <source>
        <dbReference type="ARBA" id="ARBA00023157"/>
    </source>
</evidence>
<evidence type="ECO:0000259" key="8">
    <source>
        <dbReference type="PROSITE" id="PS50026"/>
    </source>
</evidence>
<dbReference type="Gene3D" id="2.60.120.200">
    <property type="match status" value="1"/>
</dbReference>
<dbReference type="Pfam" id="PF00008">
    <property type="entry name" value="EGF"/>
    <property type="match status" value="4"/>
</dbReference>
<evidence type="ECO:0000256" key="3">
    <source>
        <dbReference type="ARBA" id="ARBA00022737"/>
    </source>
</evidence>
<dbReference type="WBParaSite" id="PSU_v2.g11996.t1">
    <property type="protein sequence ID" value="PSU_v2.g11996.t1"/>
    <property type="gene ID" value="PSU_v2.g11996"/>
</dbReference>
<dbReference type="InterPro" id="IPR049883">
    <property type="entry name" value="NOTCH1_EGF-like"/>
</dbReference>
<feature type="domain" description="EGF-like" evidence="8">
    <location>
        <begin position="362"/>
        <end position="398"/>
    </location>
</feature>
<feature type="domain" description="Laminin G" evidence="7">
    <location>
        <begin position="1"/>
        <end position="129"/>
    </location>
</feature>
<dbReference type="GO" id="GO:0005509">
    <property type="term" value="F:calcium ion binding"/>
    <property type="evidence" value="ECO:0007669"/>
    <property type="project" value="InterPro"/>
</dbReference>
<evidence type="ECO:0000256" key="1">
    <source>
        <dbReference type="ARBA" id="ARBA00022536"/>
    </source>
</evidence>
<dbReference type="SMART" id="SM00179">
    <property type="entry name" value="EGF_CA"/>
    <property type="match status" value="8"/>
</dbReference>
<dbReference type="PANTHER" id="PTHR12916">
    <property type="entry name" value="CYTOCHROME C OXIDASE POLYPEPTIDE VIC-2"/>
    <property type="match status" value="1"/>
</dbReference>
<feature type="disulfide bond" evidence="6">
    <location>
        <begin position="313"/>
        <end position="322"/>
    </location>
</feature>
<dbReference type="Pfam" id="PF07645">
    <property type="entry name" value="EGF_CA"/>
    <property type="match status" value="1"/>
</dbReference>
<keyword evidence="4 6" id="KW-1015">Disulfide bond</keyword>
<dbReference type="PROSITE" id="PS01187">
    <property type="entry name" value="EGF_CA"/>
    <property type="match status" value="3"/>
</dbReference>
<dbReference type="Proteomes" id="UP000887577">
    <property type="component" value="Unplaced"/>
</dbReference>
<dbReference type="FunFam" id="2.10.25.10:FF:000122">
    <property type="entry name" value="Protein crumbs homolog 2"/>
    <property type="match status" value="1"/>
</dbReference>
<keyword evidence="9" id="KW-1185">Reference proteome</keyword>
<accession>A0A914XYG1</accession>
<dbReference type="PROSITE" id="PS00010">
    <property type="entry name" value="ASX_HYDROXYL"/>
    <property type="match status" value="3"/>
</dbReference>
<dbReference type="PROSITE" id="PS50025">
    <property type="entry name" value="LAM_G_DOMAIN"/>
    <property type="match status" value="1"/>
</dbReference>
<dbReference type="GO" id="GO:0005112">
    <property type="term" value="F:Notch binding"/>
    <property type="evidence" value="ECO:0007669"/>
    <property type="project" value="TreeGrafter"/>
</dbReference>
<keyword evidence="2" id="KW-0732">Signal</keyword>
<dbReference type="PANTHER" id="PTHR12916:SF4">
    <property type="entry name" value="UNINFLATABLE, ISOFORM C"/>
    <property type="match status" value="1"/>
</dbReference>
<feature type="disulfide bond" evidence="6">
    <location>
        <begin position="366"/>
        <end position="376"/>
    </location>
</feature>
<feature type="domain" description="EGF-like" evidence="8">
    <location>
        <begin position="170"/>
        <end position="207"/>
    </location>
</feature>
<name>A0A914XYG1_9BILA</name>
<evidence type="ECO:0000259" key="7">
    <source>
        <dbReference type="PROSITE" id="PS50025"/>
    </source>
</evidence>
<dbReference type="Pfam" id="PF02210">
    <property type="entry name" value="Laminin_G_2"/>
    <property type="match status" value="1"/>
</dbReference>
<feature type="disulfide bond" evidence="6">
    <location>
        <begin position="351"/>
        <end position="360"/>
    </location>
</feature>
<dbReference type="SUPFAM" id="SSF49899">
    <property type="entry name" value="Concanavalin A-like lectins/glucanases"/>
    <property type="match status" value="1"/>
</dbReference>
<dbReference type="CDD" id="cd00054">
    <property type="entry name" value="EGF_CA"/>
    <property type="match status" value="4"/>
</dbReference>